<proteinExistence type="predicted"/>
<gene>
    <name evidence="2" type="ORF">CTEN210_02354</name>
</gene>
<evidence type="ECO:0000256" key="1">
    <source>
        <dbReference type="SAM" id="SignalP"/>
    </source>
</evidence>
<organism evidence="2 3">
    <name type="scientific">Chaetoceros tenuissimus</name>
    <dbReference type="NCBI Taxonomy" id="426638"/>
    <lineage>
        <taxon>Eukaryota</taxon>
        <taxon>Sar</taxon>
        <taxon>Stramenopiles</taxon>
        <taxon>Ochrophyta</taxon>
        <taxon>Bacillariophyta</taxon>
        <taxon>Coscinodiscophyceae</taxon>
        <taxon>Chaetocerotophycidae</taxon>
        <taxon>Chaetocerotales</taxon>
        <taxon>Chaetocerotaceae</taxon>
        <taxon>Chaetoceros</taxon>
    </lineage>
</organism>
<feature type="chain" id="PRO_5042242132" evidence="1">
    <location>
        <begin position="23"/>
        <end position="287"/>
    </location>
</feature>
<protein>
    <submittedName>
        <fullName evidence="2">Uncharacterized protein</fullName>
    </submittedName>
</protein>
<name>A0AAD3CIR9_9STRA</name>
<accession>A0AAD3CIR9</accession>
<evidence type="ECO:0000313" key="2">
    <source>
        <dbReference type="EMBL" id="GFH45880.1"/>
    </source>
</evidence>
<dbReference type="Gene3D" id="3.60.20.10">
    <property type="entry name" value="Glutamine Phosphoribosylpyrophosphate, subunit 1, domain 1"/>
    <property type="match status" value="1"/>
</dbReference>
<dbReference type="EMBL" id="BLLK01000022">
    <property type="protein sequence ID" value="GFH45880.1"/>
    <property type="molecule type" value="Genomic_DNA"/>
</dbReference>
<dbReference type="AlphaFoldDB" id="A0AAD3CIR9"/>
<dbReference type="SUPFAM" id="SSF56235">
    <property type="entry name" value="N-terminal nucleophile aminohydrolases (Ntn hydrolases)"/>
    <property type="match status" value="1"/>
</dbReference>
<feature type="signal peptide" evidence="1">
    <location>
        <begin position="1"/>
        <end position="22"/>
    </location>
</feature>
<keyword evidence="3" id="KW-1185">Reference proteome</keyword>
<comment type="caution">
    <text evidence="2">The sequence shown here is derived from an EMBL/GenBank/DDBJ whole genome shotgun (WGS) entry which is preliminary data.</text>
</comment>
<evidence type="ECO:0000313" key="3">
    <source>
        <dbReference type="Proteomes" id="UP001054902"/>
    </source>
</evidence>
<dbReference type="InterPro" id="IPR029055">
    <property type="entry name" value="Ntn_hydrolases_N"/>
</dbReference>
<reference evidence="2 3" key="1">
    <citation type="journal article" date="2021" name="Sci. Rep.">
        <title>The genome of the diatom Chaetoceros tenuissimus carries an ancient integrated fragment of an extant virus.</title>
        <authorList>
            <person name="Hongo Y."/>
            <person name="Kimura K."/>
            <person name="Takaki Y."/>
            <person name="Yoshida Y."/>
            <person name="Baba S."/>
            <person name="Kobayashi G."/>
            <person name="Nagasaki K."/>
            <person name="Hano T."/>
            <person name="Tomaru Y."/>
        </authorList>
    </citation>
    <scope>NUCLEOTIDE SEQUENCE [LARGE SCALE GENOMIC DNA]</scope>
    <source>
        <strain evidence="2 3">NIES-3715</strain>
    </source>
</reference>
<sequence length="287" mass="31778">MHLWPILLTFLIFSLSSSIAVAGSSSLYRSVQELDRYGSSPQINNAGKTKLHPLPTLVTMCGSSLYIAYLERKQMGILPKQRCNIIGQSHSTDNTMLATISSGVASDASFVNKLLRKDVMNVWERYDAIPDCRRVAHTASRIMLSFMGYEDEIHDGSPDILVDRGERLNIGRPLGIFMIVARVNSDIPVEMRLVEPSGVISDAIAGRVLGKGSGKGNELLKQRWRNNLDHEQIEGLCSSIIKEITMAEYLVGDHGGEDDYNVVIERLDAKLGFTRTTVSFGNIHDII</sequence>
<dbReference type="Proteomes" id="UP001054902">
    <property type="component" value="Unassembled WGS sequence"/>
</dbReference>
<keyword evidence="1" id="KW-0732">Signal</keyword>